<organism evidence="1 2">
    <name type="scientific">Enhygromyxa salina</name>
    <dbReference type="NCBI Taxonomy" id="215803"/>
    <lineage>
        <taxon>Bacteria</taxon>
        <taxon>Pseudomonadati</taxon>
        <taxon>Myxococcota</taxon>
        <taxon>Polyangia</taxon>
        <taxon>Nannocystales</taxon>
        <taxon>Nannocystaceae</taxon>
        <taxon>Enhygromyxa</taxon>
    </lineage>
</organism>
<sequence>MSDPTVPARAPCVFAVSSRWLTALFLMTSSACVGRGERTTAPQQELLAAGWIDGETVGAAAVDDAERLAVLAEAGLRGRVLRLDRLLDLYDGARFGRDKDARESLWLSLGGYSSTRGIDASREVVLRLLDEAYALEDLALAQPEALTEAEHRFVADAIMLLSTDMFLPDSAESLITATLAYRVLAEDGHPRVADNAHWRLYDHVRGVLAGAVEIGPELRPDVLIHALYAEREDLSAWLEDLAPHARPPLPSPSELWSLLERHRDALAELPRWRPVLAARAPREAELHDTVMALLPRPRDPGWVLAELPQGTGQHESLAPVALLEPGSLRLEPSSTKPREFGPRDPEVVAAVEGLLARDGRGTMLLASAPDVPAPEYAATLQALVAARAAVIELAVHEPALARDQSDGGGSDKVVVALPLYVARADDLGAGARALRDSRIHVQLSGRGPRVRVDGRWLSAAPALPSDLLGLVQDLRRAYPREHTVSLALADNIRHQQLVDLLATLSGGITPSFLAVGWLPDAKIDAEMSADPELDRALGLRIGLGAESLAVSRTGAEALPADEWARVVQATDAILSCVPELETALPKAGVTLTLSFDARKLVRVEADGRRVARERLDAYEGCARDGLVGFQLREHEAPFTTSLVVRARASE</sequence>
<gene>
    <name evidence="1" type="ORF">ENSA5_42430</name>
</gene>
<accession>A0A2S9XM86</accession>
<evidence type="ECO:0000313" key="2">
    <source>
        <dbReference type="Proteomes" id="UP000237968"/>
    </source>
</evidence>
<dbReference type="EMBL" id="PVNK01000184">
    <property type="protein sequence ID" value="PRP93840.1"/>
    <property type="molecule type" value="Genomic_DNA"/>
</dbReference>
<comment type="caution">
    <text evidence="1">The sequence shown here is derived from an EMBL/GenBank/DDBJ whole genome shotgun (WGS) entry which is preliminary data.</text>
</comment>
<dbReference type="Proteomes" id="UP000237968">
    <property type="component" value="Unassembled WGS sequence"/>
</dbReference>
<evidence type="ECO:0000313" key="1">
    <source>
        <dbReference type="EMBL" id="PRP93840.1"/>
    </source>
</evidence>
<reference evidence="1 2" key="1">
    <citation type="submission" date="2018-03" db="EMBL/GenBank/DDBJ databases">
        <title>Draft Genome Sequences of the Obligatory Marine Myxobacteria Enhygromyxa salina SWB005.</title>
        <authorList>
            <person name="Poehlein A."/>
            <person name="Moghaddam J.A."/>
            <person name="Harms H."/>
            <person name="Alanjari M."/>
            <person name="Koenig G.M."/>
            <person name="Daniel R."/>
            <person name="Schaeberle T.F."/>
        </authorList>
    </citation>
    <scope>NUCLEOTIDE SEQUENCE [LARGE SCALE GENOMIC DNA]</scope>
    <source>
        <strain evidence="1 2">SWB005</strain>
    </source>
</reference>
<proteinExistence type="predicted"/>
<dbReference type="AlphaFoldDB" id="A0A2S9XM86"/>
<keyword evidence="2" id="KW-1185">Reference proteome</keyword>
<protein>
    <submittedName>
        <fullName evidence="1">Uncharacterized protein</fullName>
    </submittedName>
</protein>
<name>A0A2S9XM86_9BACT</name>